<dbReference type="EMBL" id="JAOZYC010000093">
    <property type="protein sequence ID" value="MEB8338245.1"/>
    <property type="molecule type" value="Genomic_DNA"/>
</dbReference>
<accession>A0ABU6F2L8</accession>
<feature type="domain" description="Sulfatase N-terminal" evidence="6">
    <location>
        <begin position="50"/>
        <end position="151"/>
    </location>
</feature>
<keyword evidence="9" id="KW-1185">Reference proteome</keyword>
<evidence type="ECO:0000256" key="3">
    <source>
        <dbReference type="ARBA" id="ARBA00022801"/>
    </source>
</evidence>
<comment type="similarity">
    <text evidence="1">Belongs to the sulfatase family.</text>
</comment>
<dbReference type="InterPro" id="IPR017850">
    <property type="entry name" value="Alkaline_phosphatase_core_sf"/>
</dbReference>
<dbReference type="Proteomes" id="UP001354931">
    <property type="component" value="Unassembled WGS sequence"/>
</dbReference>
<proteinExistence type="inferred from homology"/>
<dbReference type="InterPro" id="IPR032506">
    <property type="entry name" value="SGSH_C"/>
</dbReference>
<dbReference type="InterPro" id="IPR000917">
    <property type="entry name" value="Sulfatase_N"/>
</dbReference>
<dbReference type="InterPro" id="IPR011989">
    <property type="entry name" value="ARM-like"/>
</dbReference>
<evidence type="ECO:0000259" key="7">
    <source>
        <dbReference type="Pfam" id="PF16347"/>
    </source>
</evidence>
<evidence type="ECO:0000256" key="4">
    <source>
        <dbReference type="ARBA" id="ARBA00022837"/>
    </source>
</evidence>
<dbReference type="PANTHER" id="PTHR42693">
    <property type="entry name" value="ARYLSULFATASE FAMILY MEMBER"/>
    <property type="match status" value="1"/>
</dbReference>
<dbReference type="SUPFAM" id="SSF48371">
    <property type="entry name" value="ARM repeat"/>
    <property type="match status" value="1"/>
</dbReference>
<name>A0ABU6F2L8_9ACTN</name>
<dbReference type="InterPro" id="IPR016024">
    <property type="entry name" value="ARM-type_fold"/>
</dbReference>
<dbReference type="InterPro" id="IPR006311">
    <property type="entry name" value="TAT_signal"/>
</dbReference>
<dbReference type="InterPro" id="IPR024607">
    <property type="entry name" value="Sulfatase_CS"/>
</dbReference>
<keyword evidence="5" id="KW-0732">Signal</keyword>
<dbReference type="Pfam" id="PF13646">
    <property type="entry name" value="HEAT_2"/>
    <property type="match status" value="1"/>
</dbReference>
<dbReference type="InterPro" id="IPR050738">
    <property type="entry name" value="Sulfatase"/>
</dbReference>
<organism evidence="8 9">
    <name type="scientific">Streptomyces endophyticus</name>
    <dbReference type="NCBI Taxonomy" id="714166"/>
    <lineage>
        <taxon>Bacteria</taxon>
        <taxon>Bacillati</taxon>
        <taxon>Actinomycetota</taxon>
        <taxon>Actinomycetes</taxon>
        <taxon>Kitasatosporales</taxon>
        <taxon>Streptomycetaceae</taxon>
        <taxon>Streptomyces</taxon>
    </lineage>
</organism>
<dbReference type="PROSITE" id="PS00523">
    <property type="entry name" value="SULFATASE_1"/>
    <property type="match status" value="1"/>
</dbReference>
<evidence type="ECO:0000313" key="8">
    <source>
        <dbReference type="EMBL" id="MEB8338245.1"/>
    </source>
</evidence>
<protein>
    <submittedName>
        <fullName evidence="8">Sulfatase-like hydrolase/transferase</fullName>
    </submittedName>
</protein>
<sequence length="642" mass="70778">MPASHTSSGVPVTRRTFAALAGAVAATAATATAPAAEATTASPRVPAERPNILWLVAEDHYPFVGAYGDPVARTPTLDRLAHEGIRYENSYSTAPVCAPSRFALLTGVAPQSAGPAEHMRALGRTPAFLKGFPEYLRQAGYYTTNNSKTDYNTVVDMAATWDASSATAHYRDRPAGAPFFAVFNDMTTHESALFTAQDGRTRREEVRLPAYLPDTPDIRGDFAHYYDAMETMDGHVAAKLAELGAAGLADDTIVFFYSDNGGVLPRSKRHCYDEGMRTALIVRYPEKWAHLAPRPAGSVEWRAVTSVDYAPTVLALAGVDIPEHVQGHPFAGARQLPSARYAFGGRDRMDERYDMVRTVRDERYRYLRNYAPHRPWGQHGAYAWQARGYQSWQQAHLDGTLDSVQDRFWGTKPAEELYDLRTDPDEIHNLAGDHAHAPTLDRLSHALDEHIVDVHDNGFIPEGSPLEGWEQSRASGAYPLRRVLRLARQAITRDPCHLPILVRELGDANEAVRYWAAQGLLILGRDAAPALPRLTRTLRTDASPQVRISAAETLIRGGHRVSEAVDFLSRTLTEHTDARVRLQAINALTYIDPDLARPARAAIETAATSKDEYLHNAGRYLRLVLDGTYTPTSPVYEPVPAG</sequence>
<dbReference type="Pfam" id="PF16347">
    <property type="entry name" value="SGSH_C"/>
    <property type="match status" value="1"/>
</dbReference>
<dbReference type="CDD" id="cd16027">
    <property type="entry name" value="SGSH"/>
    <property type="match status" value="1"/>
</dbReference>
<dbReference type="Gene3D" id="1.25.10.10">
    <property type="entry name" value="Leucine-rich Repeat Variant"/>
    <property type="match status" value="1"/>
</dbReference>
<keyword evidence="4" id="KW-0106">Calcium</keyword>
<evidence type="ECO:0000256" key="5">
    <source>
        <dbReference type="SAM" id="SignalP"/>
    </source>
</evidence>
<dbReference type="RefSeq" id="WP_326016023.1">
    <property type="nucleotide sequence ID" value="NZ_JAOZYC010000093.1"/>
</dbReference>
<evidence type="ECO:0000256" key="1">
    <source>
        <dbReference type="ARBA" id="ARBA00008779"/>
    </source>
</evidence>
<dbReference type="SUPFAM" id="SSF53649">
    <property type="entry name" value="Alkaline phosphatase-like"/>
    <property type="match status" value="1"/>
</dbReference>
<comment type="caution">
    <text evidence="8">The sequence shown here is derived from an EMBL/GenBank/DDBJ whole genome shotgun (WGS) entry which is preliminary data.</text>
</comment>
<dbReference type="Pfam" id="PF00884">
    <property type="entry name" value="Sulfatase"/>
    <property type="match status" value="1"/>
</dbReference>
<feature type="domain" description="N-sulphoglucosamine sulphohydrolase C-terminal" evidence="7">
    <location>
        <begin position="268"/>
        <end position="331"/>
    </location>
</feature>
<gene>
    <name evidence="8" type="ORF">OKJ99_12145</name>
</gene>
<evidence type="ECO:0000256" key="2">
    <source>
        <dbReference type="ARBA" id="ARBA00022723"/>
    </source>
</evidence>
<dbReference type="PROSITE" id="PS51318">
    <property type="entry name" value="TAT"/>
    <property type="match status" value="1"/>
</dbReference>
<keyword evidence="3" id="KW-0378">Hydrolase</keyword>
<dbReference type="Gene3D" id="3.40.720.10">
    <property type="entry name" value="Alkaline Phosphatase, subunit A"/>
    <property type="match status" value="1"/>
</dbReference>
<evidence type="ECO:0000313" key="9">
    <source>
        <dbReference type="Proteomes" id="UP001354931"/>
    </source>
</evidence>
<feature type="signal peptide" evidence="5">
    <location>
        <begin position="1"/>
        <end position="35"/>
    </location>
</feature>
<reference evidence="8 9" key="1">
    <citation type="submission" date="2022-10" db="EMBL/GenBank/DDBJ databases">
        <authorList>
            <person name="Xie J."/>
            <person name="Shen N."/>
        </authorList>
    </citation>
    <scope>NUCLEOTIDE SEQUENCE [LARGE SCALE GENOMIC DNA]</scope>
    <source>
        <strain evidence="8 9">YIM65594</strain>
    </source>
</reference>
<dbReference type="PANTHER" id="PTHR42693:SF53">
    <property type="entry name" value="ENDO-4-O-SULFATASE"/>
    <property type="match status" value="1"/>
</dbReference>
<evidence type="ECO:0000259" key="6">
    <source>
        <dbReference type="Pfam" id="PF00884"/>
    </source>
</evidence>
<feature type="chain" id="PRO_5045530064" evidence="5">
    <location>
        <begin position="36"/>
        <end position="642"/>
    </location>
</feature>
<keyword evidence="2" id="KW-0479">Metal-binding</keyword>